<dbReference type="Proteomes" id="UP000245626">
    <property type="component" value="Unassembled WGS sequence"/>
</dbReference>
<reference evidence="1 2" key="1">
    <citation type="journal article" date="2018" name="Mol. Biol. Evol.">
        <title>Broad Genomic Sampling Reveals a Smut Pathogenic Ancestry of the Fungal Clade Ustilaginomycotina.</title>
        <authorList>
            <person name="Kijpornyongpan T."/>
            <person name="Mondo S.J."/>
            <person name="Barry K."/>
            <person name="Sandor L."/>
            <person name="Lee J."/>
            <person name="Lipzen A."/>
            <person name="Pangilinan J."/>
            <person name="LaButti K."/>
            <person name="Hainaut M."/>
            <person name="Henrissat B."/>
            <person name="Grigoriev I.V."/>
            <person name="Spatafora J.W."/>
            <person name="Aime M.C."/>
        </authorList>
    </citation>
    <scope>NUCLEOTIDE SEQUENCE [LARGE SCALE GENOMIC DNA]</scope>
    <source>
        <strain evidence="1 2">SA 807</strain>
    </source>
</reference>
<evidence type="ECO:0000313" key="2">
    <source>
        <dbReference type="Proteomes" id="UP000245626"/>
    </source>
</evidence>
<proteinExistence type="predicted"/>
<organism evidence="1 2">
    <name type="scientific">Violaceomyces palustris</name>
    <dbReference type="NCBI Taxonomy" id="1673888"/>
    <lineage>
        <taxon>Eukaryota</taxon>
        <taxon>Fungi</taxon>
        <taxon>Dikarya</taxon>
        <taxon>Basidiomycota</taxon>
        <taxon>Ustilaginomycotina</taxon>
        <taxon>Ustilaginomycetes</taxon>
        <taxon>Violaceomycetales</taxon>
        <taxon>Violaceomycetaceae</taxon>
        <taxon>Violaceomyces</taxon>
    </lineage>
</organism>
<keyword evidence="2" id="KW-1185">Reference proteome</keyword>
<protein>
    <submittedName>
        <fullName evidence="1">Uncharacterized protein</fullName>
    </submittedName>
</protein>
<dbReference type="EMBL" id="KZ820807">
    <property type="protein sequence ID" value="PWN46643.1"/>
    <property type="molecule type" value="Genomic_DNA"/>
</dbReference>
<evidence type="ECO:0000313" key="1">
    <source>
        <dbReference type="EMBL" id="PWN46643.1"/>
    </source>
</evidence>
<sequence length="167" mass="18189">MMISTAKEGPRNPFLLLFHVPFPRRPPFPLRLAIRHVQSLSPLVSTVNPLTTQGCTIPPPRIAITVLTPLPMSCKNTLRSLPPTSLSLSPHATCFPSEENVRLDLLSRFYLGFQKGVGGGKTSRILHFSSPFYFSGSYQRGTVLWREVVVSKGGGGGGQTLTTSKQG</sequence>
<accession>A0ACD0NLF8</accession>
<gene>
    <name evidence="1" type="ORF">IE53DRAFT_17830</name>
</gene>
<name>A0ACD0NLF8_9BASI</name>